<dbReference type="EMBL" id="LR798454">
    <property type="protein sequence ID" value="CAB5238589.1"/>
    <property type="molecule type" value="Genomic_DNA"/>
</dbReference>
<evidence type="ECO:0000256" key="1">
    <source>
        <dbReference type="SAM" id="Coils"/>
    </source>
</evidence>
<evidence type="ECO:0000313" key="5">
    <source>
        <dbReference type="EMBL" id="CAB4211476.1"/>
    </source>
</evidence>
<evidence type="ECO:0000313" key="6">
    <source>
        <dbReference type="EMBL" id="CAB5238589.1"/>
    </source>
</evidence>
<dbReference type="EMBL" id="LR797272">
    <property type="protein sequence ID" value="CAB4198506.1"/>
    <property type="molecule type" value="Genomic_DNA"/>
</dbReference>
<feature type="coiled-coil region" evidence="1">
    <location>
        <begin position="18"/>
        <end position="45"/>
    </location>
</feature>
<sequence length="50" mass="5719">MENKEWETQAILAMGDKITTYEAQIAKLTKRVAELETVIANQRALINELQ</sequence>
<name>A0A6J5RWJ0_9CAUD</name>
<organism evidence="4">
    <name type="scientific">uncultured Caudovirales phage</name>
    <dbReference type="NCBI Taxonomy" id="2100421"/>
    <lineage>
        <taxon>Viruses</taxon>
        <taxon>Duplodnaviria</taxon>
        <taxon>Heunggongvirae</taxon>
        <taxon>Uroviricota</taxon>
        <taxon>Caudoviricetes</taxon>
        <taxon>Peduoviridae</taxon>
        <taxon>Maltschvirus</taxon>
        <taxon>Maltschvirus maltsch</taxon>
    </lineage>
</organism>
<accession>A0A6J5RWJ0</accession>
<reference evidence="4" key="1">
    <citation type="submission" date="2020-05" db="EMBL/GenBank/DDBJ databases">
        <authorList>
            <person name="Chiriac C."/>
            <person name="Salcher M."/>
            <person name="Ghai R."/>
            <person name="Kavagutti S V."/>
        </authorList>
    </citation>
    <scope>NUCLEOTIDE SEQUENCE</scope>
</reference>
<gene>
    <name evidence="3" type="ORF">UFOVP1066_215</name>
    <name evidence="4" type="ORF">UFOVP1315_122</name>
    <name evidence="5" type="ORF">UFOVP1421_83</name>
    <name evidence="6" type="ORF">UFOVP1525_93</name>
    <name evidence="2" type="ORF">UFOVP909_56</name>
</gene>
<dbReference type="EMBL" id="LR797375">
    <property type="protein sequence ID" value="CAB4211476.1"/>
    <property type="molecule type" value="Genomic_DNA"/>
</dbReference>
<keyword evidence="1" id="KW-0175">Coiled coil</keyword>
<evidence type="ECO:0000313" key="3">
    <source>
        <dbReference type="EMBL" id="CAB4182315.1"/>
    </source>
</evidence>
<dbReference type="EMBL" id="LR796861">
    <property type="protein sequence ID" value="CAB4170447.1"/>
    <property type="molecule type" value="Genomic_DNA"/>
</dbReference>
<dbReference type="EMBL" id="LR797019">
    <property type="protein sequence ID" value="CAB4182315.1"/>
    <property type="molecule type" value="Genomic_DNA"/>
</dbReference>
<proteinExistence type="predicted"/>
<evidence type="ECO:0000313" key="4">
    <source>
        <dbReference type="EMBL" id="CAB4198506.1"/>
    </source>
</evidence>
<protein>
    <submittedName>
        <fullName evidence="4">Uncharacterized protein</fullName>
    </submittedName>
</protein>
<evidence type="ECO:0000313" key="2">
    <source>
        <dbReference type="EMBL" id="CAB4170447.1"/>
    </source>
</evidence>